<evidence type="ECO:0000256" key="4">
    <source>
        <dbReference type="ARBA" id="ARBA00022989"/>
    </source>
</evidence>
<feature type="transmembrane region" description="Helical" evidence="6">
    <location>
        <begin position="149"/>
        <end position="171"/>
    </location>
</feature>
<feature type="transmembrane region" description="Helical" evidence="6">
    <location>
        <begin position="289"/>
        <end position="307"/>
    </location>
</feature>
<dbReference type="CDD" id="cd17319">
    <property type="entry name" value="MFS_ExuT_GudP_like"/>
    <property type="match status" value="1"/>
</dbReference>
<proteinExistence type="predicted"/>
<keyword evidence="2" id="KW-0813">Transport</keyword>
<evidence type="ECO:0000256" key="3">
    <source>
        <dbReference type="ARBA" id="ARBA00022692"/>
    </source>
</evidence>
<dbReference type="Proteomes" id="UP001055167">
    <property type="component" value="Unassembled WGS sequence"/>
</dbReference>
<sequence>MNAVEAVPLAPDIEAITMRKVGLRLVPFLVLCYFIAYVDRVNAGFAALTMNKDLGLSQAMFGIGGGLFFVAYVLFEVPSNIAMEKVGARLWIARIMITWGMVGMAMAFVVGPYSFYLCRFLLGAAEAGFFPGVILYLTYWFPKAYRARIVAMFMVAIPISSFLGSPLSAGLLQMEGVGGLHGWQWLFIIEAIPAVLLGLAALFMLPGKPSEARWLAPEEQAWLEQRLAADRAATTAVSHHLPLTRVLTNKYVWALALIYSGSSATSNALSLWQPQILKSFGLSNLETGLLNMIPFGIASAFMIFWGLRADKTGERVWSTALPLMATCLCLFATNLTSSLTVTMLLLSLVLMGNYAIKGPFWAMATDWLSAGTAAAGIAAINTLSHLGTGVASWLLGYIKDTTGSFPLALLPLVCLTGSGAIMTLILGRGTKARAAAPAPAPAE</sequence>
<gene>
    <name evidence="8" type="primary">ttuB_9</name>
    <name evidence="8" type="ORF">OPKNFCMD_5863</name>
</gene>
<evidence type="ECO:0000256" key="1">
    <source>
        <dbReference type="ARBA" id="ARBA00004141"/>
    </source>
</evidence>
<feature type="transmembrane region" description="Helical" evidence="6">
    <location>
        <begin position="21"/>
        <end position="38"/>
    </location>
</feature>
<keyword evidence="3 6" id="KW-0812">Transmembrane</keyword>
<dbReference type="Gene3D" id="1.20.1250.20">
    <property type="entry name" value="MFS general substrate transporter like domains"/>
    <property type="match status" value="2"/>
</dbReference>
<evidence type="ECO:0000256" key="2">
    <source>
        <dbReference type="ARBA" id="ARBA00022448"/>
    </source>
</evidence>
<comment type="caution">
    <text evidence="8">The sequence shown here is derived from an EMBL/GenBank/DDBJ whole genome shotgun (WGS) entry which is preliminary data.</text>
</comment>
<feature type="transmembrane region" description="Helical" evidence="6">
    <location>
        <begin position="251"/>
        <end position="269"/>
    </location>
</feature>
<feature type="domain" description="Major facilitator superfamily (MFS) profile" evidence="7">
    <location>
        <begin position="25"/>
        <end position="431"/>
    </location>
</feature>
<feature type="transmembrane region" description="Helical" evidence="6">
    <location>
        <begin position="407"/>
        <end position="426"/>
    </location>
</feature>
<dbReference type="RefSeq" id="WP_203236329.1">
    <property type="nucleotide sequence ID" value="NZ_BPQH01000025.1"/>
</dbReference>
<evidence type="ECO:0000313" key="8">
    <source>
        <dbReference type="EMBL" id="GJD53092.1"/>
    </source>
</evidence>
<evidence type="ECO:0000259" key="7">
    <source>
        <dbReference type="PROSITE" id="PS50850"/>
    </source>
</evidence>
<keyword evidence="4 6" id="KW-1133">Transmembrane helix</keyword>
<dbReference type="EMBL" id="BPQH01000025">
    <property type="protein sequence ID" value="GJD53092.1"/>
    <property type="molecule type" value="Genomic_DNA"/>
</dbReference>
<protein>
    <submittedName>
        <fullName evidence="8">Tartrate transporter</fullName>
    </submittedName>
</protein>
<dbReference type="InterPro" id="IPR011701">
    <property type="entry name" value="MFS"/>
</dbReference>
<dbReference type="InterPro" id="IPR020846">
    <property type="entry name" value="MFS_dom"/>
</dbReference>
<dbReference type="InterPro" id="IPR036259">
    <property type="entry name" value="MFS_trans_sf"/>
</dbReference>
<evidence type="ECO:0000256" key="5">
    <source>
        <dbReference type="ARBA" id="ARBA00023136"/>
    </source>
</evidence>
<dbReference type="PROSITE" id="PS50850">
    <property type="entry name" value="MFS"/>
    <property type="match status" value="1"/>
</dbReference>
<accession>A0ABQ4R8P2</accession>
<feature type="transmembrane region" description="Helical" evidence="6">
    <location>
        <begin position="58"/>
        <end position="75"/>
    </location>
</feature>
<evidence type="ECO:0000256" key="6">
    <source>
        <dbReference type="SAM" id="Phobius"/>
    </source>
</evidence>
<keyword evidence="5 6" id="KW-0472">Membrane</keyword>
<feature type="transmembrane region" description="Helical" evidence="6">
    <location>
        <begin position="96"/>
        <end position="115"/>
    </location>
</feature>
<evidence type="ECO:0000313" key="9">
    <source>
        <dbReference type="Proteomes" id="UP001055167"/>
    </source>
</evidence>
<dbReference type="Pfam" id="PF07690">
    <property type="entry name" value="MFS_1"/>
    <property type="match status" value="1"/>
</dbReference>
<comment type="subcellular location">
    <subcellularLocation>
        <location evidence="1">Membrane</location>
        <topology evidence="1">Multi-pass membrane protein</topology>
    </subcellularLocation>
</comment>
<organism evidence="8 9">
    <name type="scientific">Methylobacterium crusticola</name>
    <dbReference type="NCBI Taxonomy" id="1697972"/>
    <lineage>
        <taxon>Bacteria</taxon>
        <taxon>Pseudomonadati</taxon>
        <taxon>Pseudomonadota</taxon>
        <taxon>Alphaproteobacteria</taxon>
        <taxon>Hyphomicrobiales</taxon>
        <taxon>Methylobacteriaceae</taxon>
        <taxon>Methylobacterium</taxon>
    </lineage>
</organism>
<reference evidence="8" key="2">
    <citation type="submission" date="2021-08" db="EMBL/GenBank/DDBJ databases">
        <authorList>
            <person name="Tani A."/>
            <person name="Ola A."/>
            <person name="Ogura Y."/>
            <person name="Katsura K."/>
            <person name="Hayashi T."/>
        </authorList>
    </citation>
    <scope>NUCLEOTIDE SEQUENCE</scope>
    <source>
        <strain evidence="8">KCTC 52305</strain>
    </source>
</reference>
<name>A0ABQ4R8P2_9HYPH</name>
<keyword evidence="9" id="KW-1185">Reference proteome</keyword>
<dbReference type="PANTHER" id="PTHR43791">
    <property type="entry name" value="PERMEASE-RELATED"/>
    <property type="match status" value="1"/>
</dbReference>
<feature type="transmembrane region" description="Helical" evidence="6">
    <location>
        <begin position="183"/>
        <end position="205"/>
    </location>
</feature>
<reference evidence="8" key="1">
    <citation type="journal article" date="2021" name="Front. Microbiol.">
        <title>Comprehensive Comparative Genomics and Phenotyping of Methylobacterium Species.</title>
        <authorList>
            <person name="Alessa O."/>
            <person name="Ogura Y."/>
            <person name="Fujitani Y."/>
            <person name="Takami H."/>
            <person name="Hayashi T."/>
            <person name="Sahin N."/>
            <person name="Tani A."/>
        </authorList>
    </citation>
    <scope>NUCLEOTIDE SEQUENCE</scope>
    <source>
        <strain evidence="8">KCTC 52305</strain>
    </source>
</reference>
<dbReference type="SUPFAM" id="SSF103473">
    <property type="entry name" value="MFS general substrate transporter"/>
    <property type="match status" value="1"/>
</dbReference>
<feature type="transmembrane region" description="Helical" evidence="6">
    <location>
        <begin position="121"/>
        <end position="142"/>
    </location>
</feature>
<feature type="transmembrane region" description="Helical" evidence="6">
    <location>
        <begin position="368"/>
        <end position="395"/>
    </location>
</feature>
<feature type="transmembrane region" description="Helical" evidence="6">
    <location>
        <begin position="339"/>
        <end position="356"/>
    </location>
</feature>
<dbReference type="PANTHER" id="PTHR43791:SF36">
    <property type="entry name" value="TRANSPORTER, PUTATIVE (AFU_ORTHOLOGUE AFUA_6G08340)-RELATED"/>
    <property type="match status" value="1"/>
</dbReference>